<dbReference type="PANTHER" id="PTHR43646">
    <property type="entry name" value="GLYCOSYLTRANSFERASE"/>
    <property type="match status" value="1"/>
</dbReference>
<protein>
    <submittedName>
        <fullName evidence="6">Glycosyltransferase like family 2</fullName>
    </submittedName>
</protein>
<name>A0AAC9L9K1_9PSEU</name>
<accession>A0AAC9L9K1</accession>
<dbReference type="InterPro" id="IPR029044">
    <property type="entry name" value="Nucleotide-diphossugar_trans"/>
</dbReference>
<evidence type="ECO:0000256" key="3">
    <source>
        <dbReference type="ARBA" id="ARBA00022676"/>
    </source>
</evidence>
<evidence type="ECO:0000313" key="6">
    <source>
        <dbReference type="EMBL" id="APU13617.1"/>
    </source>
</evidence>
<dbReference type="GO" id="GO:0016757">
    <property type="term" value="F:glycosyltransferase activity"/>
    <property type="evidence" value="ECO:0007669"/>
    <property type="project" value="UniProtKB-KW"/>
</dbReference>
<dbReference type="GO" id="GO:0005886">
    <property type="term" value="C:plasma membrane"/>
    <property type="evidence" value="ECO:0007669"/>
    <property type="project" value="UniProtKB-SubCell"/>
</dbReference>
<comment type="subcellular location">
    <subcellularLocation>
        <location evidence="1">Cell membrane</location>
    </subcellularLocation>
</comment>
<dbReference type="AlphaFoldDB" id="A0AAC9L9K1"/>
<dbReference type="Gene3D" id="3.90.550.10">
    <property type="entry name" value="Spore Coat Polysaccharide Biosynthesis Protein SpsA, Chain A"/>
    <property type="match status" value="1"/>
</dbReference>
<evidence type="ECO:0000256" key="4">
    <source>
        <dbReference type="ARBA" id="ARBA00022679"/>
    </source>
</evidence>
<dbReference type="Pfam" id="PF13641">
    <property type="entry name" value="Glyco_tranf_2_3"/>
    <property type="match status" value="1"/>
</dbReference>
<evidence type="ECO:0000256" key="1">
    <source>
        <dbReference type="ARBA" id="ARBA00004236"/>
    </source>
</evidence>
<dbReference type="KEGG" id="acad:UA74_07740"/>
<keyword evidence="3" id="KW-0328">Glycosyltransferase</keyword>
<dbReference type="SUPFAM" id="SSF53448">
    <property type="entry name" value="Nucleotide-diphospho-sugar transferases"/>
    <property type="match status" value="1"/>
</dbReference>
<keyword evidence="7" id="KW-1185">Reference proteome</keyword>
<organism evidence="6 7">
    <name type="scientific">Actinoalloteichus fjordicus</name>
    <dbReference type="NCBI Taxonomy" id="1612552"/>
    <lineage>
        <taxon>Bacteria</taxon>
        <taxon>Bacillati</taxon>
        <taxon>Actinomycetota</taxon>
        <taxon>Actinomycetes</taxon>
        <taxon>Pseudonocardiales</taxon>
        <taxon>Pseudonocardiaceae</taxon>
        <taxon>Actinoalloteichus</taxon>
    </lineage>
</organism>
<sequence length="265" mass="28280">MITAVGVVIPARDEGCLLGACLQALRRALLELPPRLGRAVCVVADRCTDDTAAVARAAFGGWRAGLVESNGRELPIGLLRDHGVRALRPLLRGHSPSRTLLLNTDADSTVDSGWAREHVARAAEGSHAIAGMADLDLLSLSPHARARYQRVIDGVRRREGHGNVYCANLAVRADAYASVGGFGPVPTGEDHDLWRRLEQAGYLLRFDSGARVTTSPRLTGRARHGLADLLRSLHDAPADRAPEVIALADSRPLASSQSADHPGSR</sequence>
<gene>
    <name evidence="6" type="ORF">UA74_07740</name>
</gene>
<proteinExistence type="predicted"/>
<keyword evidence="5" id="KW-0472">Membrane</keyword>
<dbReference type="RefSeq" id="WP_075764135.1">
    <property type="nucleotide sequence ID" value="NZ_CP016076.1"/>
</dbReference>
<dbReference type="PANTHER" id="PTHR43646:SF2">
    <property type="entry name" value="GLYCOSYLTRANSFERASE 2-LIKE DOMAIN-CONTAINING PROTEIN"/>
    <property type="match status" value="1"/>
</dbReference>
<evidence type="ECO:0000256" key="5">
    <source>
        <dbReference type="ARBA" id="ARBA00023136"/>
    </source>
</evidence>
<keyword evidence="2" id="KW-1003">Cell membrane</keyword>
<dbReference type="Proteomes" id="UP000185511">
    <property type="component" value="Chromosome"/>
</dbReference>
<dbReference type="EMBL" id="CP016076">
    <property type="protein sequence ID" value="APU13617.1"/>
    <property type="molecule type" value="Genomic_DNA"/>
</dbReference>
<keyword evidence="4" id="KW-0808">Transferase</keyword>
<reference evidence="7" key="1">
    <citation type="submission" date="2016-06" db="EMBL/GenBank/DDBJ databases">
        <title>Complete genome sequence of Actinoalloteichus fjordicus DSM 46855 (=ADI127-17), type strain of the new species Actinoalloteichus fjordicus.</title>
        <authorList>
            <person name="Ruckert C."/>
            <person name="Nouioui I."/>
            <person name="Willmese J."/>
            <person name="van Wezel G."/>
            <person name="Klenk H.-P."/>
            <person name="Kalinowski J."/>
            <person name="Zotchev S.B."/>
        </authorList>
    </citation>
    <scope>NUCLEOTIDE SEQUENCE [LARGE SCALE GENOMIC DNA]</scope>
    <source>
        <strain evidence="7">ADI127-7</strain>
    </source>
</reference>
<evidence type="ECO:0000256" key="2">
    <source>
        <dbReference type="ARBA" id="ARBA00022475"/>
    </source>
</evidence>
<evidence type="ECO:0000313" key="7">
    <source>
        <dbReference type="Proteomes" id="UP000185511"/>
    </source>
</evidence>